<name>A0A932CPI5_UNCTE</name>
<dbReference type="Gene3D" id="1.10.3210.10">
    <property type="entry name" value="Hypothetical protein af1432"/>
    <property type="match status" value="1"/>
</dbReference>
<comment type="caution">
    <text evidence="9">The sequence shown here is derived from an EMBL/GenBank/DDBJ whole genome shotgun (WGS) entry which is preliminary data.</text>
</comment>
<dbReference type="AlphaFoldDB" id="A0A932CPI5"/>
<dbReference type="Gene3D" id="3.40.50.2300">
    <property type="match status" value="1"/>
</dbReference>
<dbReference type="Proteomes" id="UP000769766">
    <property type="component" value="Unassembled WGS sequence"/>
</dbReference>
<evidence type="ECO:0000256" key="4">
    <source>
        <dbReference type="ARBA" id="ARBA00023125"/>
    </source>
</evidence>
<dbReference type="PROSITE" id="PS51832">
    <property type="entry name" value="HD_GYP"/>
    <property type="match status" value="1"/>
</dbReference>
<keyword evidence="1 6" id="KW-0597">Phosphoprotein</keyword>
<evidence type="ECO:0000256" key="2">
    <source>
        <dbReference type="ARBA" id="ARBA00023012"/>
    </source>
</evidence>
<dbReference type="SMART" id="SM00471">
    <property type="entry name" value="HDc"/>
    <property type="match status" value="1"/>
</dbReference>
<dbReference type="CDD" id="cd17538">
    <property type="entry name" value="REC_D1_PleD-like"/>
    <property type="match status" value="1"/>
</dbReference>
<feature type="domain" description="HD-GYP" evidence="8">
    <location>
        <begin position="188"/>
        <end position="389"/>
    </location>
</feature>
<dbReference type="InterPro" id="IPR011006">
    <property type="entry name" value="CheY-like_superfamily"/>
</dbReference>
<dbReference type="GO" id="GO:0003677">
    <property type="term" value="F:DNA binding"/>
    <property type="evidence" value="ECO:0007669"/>
    <property type="project" value="UniProtKB-KW"/>
</dbReference>
<dbReference type="Pfam" id="PF13487">
    <property type="entry name" value="HD_5"/>
    <property type="match status" value="1"/>
</dbReference>
<dbReference type="GO" id="GO:0000160">
    <property type="term" value="P:phosphorelay signal transduction system"/>
    <property type="evidence" value="ECO:0007669"/>
    <property type="project" value="UniProtKB-KW"/>
</dbReference>
<gene>
    <name evidence="9" type="ORF">HYY20_09820</name>
</gene>
<keyword evidence="4" id="KW-0238">DNA-binding</keyword>
<dbReference type="PROSITE" id="PS50110">
    <property type="entry name" value="RESPONSE_REGULATORY"/>
    <property type="match status" value="1"/>
</dbReference>
<evidence type="ECO:0000256" key="3">
    <source>
        <dbReference type="ARBA" id="ARBA00023015"/>
    </source>
</evidence>
<dbReference type="InterPro" id="IPR003607">
    <property type="entry name" value="HD/PDEase_dom"/>
</dbReference>
<dbReference type="EMBL" id="JACPRF010000295">
    <property type="protein sequence ID" value="MBI2877166.1"/>
    <property type="molecule type" value="Genomic_DNA"/>
</dbReference>
<accession>A0A932CPI5</accession>
<evidence type="ECO:0000256" key="1">
    <source>
        <dbReference type="ARBA" id="ARBA00022553"/>
    </source>
</evidence>
<feature type="domain" description="Response regulatory" evidence="7">
    <location>
        <begin position="31"/>
        <end position="147"/>
    </location>
</feature>
<dbReference type="PANTHER" id="PTHR45228">
    <property type="entry name" value="CYCLIC DI-GMP PHOSPHODIESTERASE TM_0186-RELATED"/>
    <property type="match status" value="1"/>
</dbReference>
<protein>
    <submittedName>
        <fullName evidence="9">Response regulator</fullName>
    </submittedName>
</protein>
<dbReference type="Pfam" id="PF00072">
    <property type="entry name" value="Response_reg"/>
    <property type="match status" value="1"/>
</dbReference>
<proteinExistence type="predicted"/>
<dbReference type="SUPFAM" id="SSF109604">
    <property type="entry name" value="HD-domain/PDEase-like"/>
    <property type="match status" value="1"/>
</dbReference>
<dbReference type="InterPro" id="IPR037522">
    <property type="entry name" value="HD_GYP_dom"/>
</dbReference>
<dbReference type="FunFam" id="3.40.50.2300:FF:000001">
    <property type="entry name" value="DNA-binding response regulator PhoB"/>
    <property type="match status" value="1"/>
</dbReference>
<keyword evidence="3" id="KW-0805">Transcription regulation</keyword>
<evidence type="ECO:0000256" key="6">
    <source>
        <dbReference type="PROSITE-ProRule" id="PRU00169"/>
    </source>
</evidence>
<dbReference type="InterPro" id="IPR001789">
    <property type="entry name" value="Sig_transdc_resp-reg_receiver"/>
</dbReference>
<evidence type="ECO:0000313" key="10">
    <source>
        <dbReference type="Proteomes" id="UP000769766"/>
    </source>
</evidence>
<feature type="modified residue" description="4-aspartylphosphate" evidence="6">
    <location>
        <position position="80"/>
    </location>
</feature>
<evidence type="ECO:0000256" key="5">
    <source>
        <dbReference type="ARBA" id="ARBA00023163"/>
    </source>
</evidence>
<reference evidence="9" key="1">
    <citation type="submission" date="2020-07" db="EMBL/GenBank/DDBJ databases">
        <title>Huge and variable diversity of episymbiotic CPR bacteria and DPANN archaea in groundwater ecosystems.</title>
        <authorList>
            <person name="He C.Y."/>
            <person name="Keren R."/>
            <person name="Whittaker M."/>
            <person name="Farag I.F."/>
            <person name="Doudna J."/>
            <person name="Cate J.H.D."/>
            <person name="Banfield J.F."/>
        </authorList>
    </citation>
    <scope>NUCLEOTIDE SEQUENCE</scope>
    <source>
        <strain evidence="9">NC_groundwater_672_Ag_B-0.1um_62_36</strain>
    </source>
</reference>
<dbReference type="SMART" id="SM00448">
    <property type="entry name" value="REC"/>
    <property type="match status" value="1"/>
</dbReference>
<evidence type="ECO:0000259" key="8">
    <source>
        <dbReference type="PROSITE" id="PS51832"/>
    </source>
</evidence>
<keyword evidence="5" id="KW-0804">Transcription</keyword>
<evidence type="ECO:0000259" key="7">
    <source>
        <dbReference type="PROSITE" id="PS50110"/>
    </source>
</evidence>
<sequence>MDRPPRSSSRRSVACPLRQKEILVKESGTPRVLVVDDEEINLTILVELVRAYGYEFETATNGMEALEKAPEFQPDVILLDIMMPGMDGYEVCQQLKANPQTQMIPVVMVTALTDRDSRLEGLKAGANDFLSKPIDRAELTVRLKNLLKVKEFQDFLKDYNQTLEKAVADRTSQLQDALEQLDQAHQRAKRGYIETVHRLTVAAEYRDEDTGSHIKRISYYSQVLGRHLGFSELQAEAIFYASPMHDVGKIGIPDHILLKPGRHTPEEFEIMKTHTTIGARILSGSESEFLRMAEMIALSHHERWDGTGYPQGLKGEAIPEEGQVVNIVDQYDALRSKRPYKPAFDHPTTYQILTEGDGRTMPHHFNPKILQAFKEHVLEFNEIFETIQE</sequence>
<dbReference type="InterPro" id="IPR052020">
    <property type="entry name" value="Cyclic_di-GMP/3'3'-cGAMP_PDE"/>
</dbReference>
<evidence type="ECO:0000313" key="9">
    <source>
        <dbReference type="EMBL" id="MBI2877166.1"/>
    </source>
</evidence>
<organism evidence="9 10">
    <name type="scientific">Tectimicrobiota bacterium</name>
    <dbReference type="NCBI Taxonomy" id="2528274"/>
    <lineage>
        <taxon>Bacteria</taxon>
        <taxon>Pseudomonadati</taxon>
        <taxon>Nitrospinota/Tectimicrobiota group</taxon>
        <taxon>Candidatus Tectimicrobiota</taxon>
    </lineage>
</organism>
<keyword evidence="2" id="KW-0902">Two-component regulatory system</keyword>
<dbReference type="SUPFAM" id="SSF52172">
    <property type="entry name" value="CheY-like"/>
    <property type="match status" value="1"/>
</dbReference>
<dbReference type="CDD" id="cd00077">
    <property type="entry name" value="HDc"/>
    <property type="match status" value="1"/>
</dbReference>